<comment type="caution">
    <text evidence="1">The sequence shown here is derived from an EMBL/GenBank/DDBJ whole genome shotgun (WGS) entry which is preliminary data.</text>
</comment>
<sequence length="360" mass="38599">MVLALTDSLPQPGTTEHYKALQRTTSAWLPWIQRQASKGGSCCTRHLSVQDASCYHLRLLQYDKIDAQTGTRPHKTAACSNLSVSRLPSRLASARLMGRSSYFQNPPHSLAISNGRRWGFDGPVQRTGARAGSVQRCRETHAVNARGSTGPSSVVGRNQRLRPSSLGGWCVTGAASGSTSQRLPSIRTQPVGSSSGRSGFGARLMDMNGDGTPLLSAQHAVALQHVLRLSAQGACAGVRIVCRAVSVGEGALLASSNRRGQATARWGEAPDESRFNLASHTRATNCTPPAYGDLHRKTGIRCRMSTEARHETSLNPPASRQLSGLKHMAVDEFPDLILAKLAQHRILVLSQVGCISPSQQ</sequence>
<accession>G9P2I3</accession>
<keyword evidence="2" id="KW-1185">Reference proteome</keyword>
<evidence type="ECO:0000313" key="1">
    <source>
        <dbReference type="EMBL" id="EHK43501.1"/>
    </source>
</evidence>
<evidence type="ECO:0000313" key="2">
    <source>
        <dbReference type="Proteomes" id="UP000005426"/>
    </source>
</evidence>
<dbReference type="HOGENOM" id="CLU_769578_0_0_1"/>
<reference evidence="1 2" key="1">
    <citation type="journal article" date="2011" name="Genome Biol.">
        <title>Comparative genome sequence analysis underscores mycoparasitism as the ancestral life style of Trichoderma.</title>
        <authorList>
            <person name="Kubicek C.P."/>
            <person name="Herrera-Estrella A."/>
            <person name="Seidl-Seiboth V."/>
            <person name="Martinez D.A."/>
            <person name="Druzhinina I.S."/>
            <person name="Thon M."/>
            <person name="Zeilinger S."/>
            <person name="Casas-Flores S."/>
            <person name="Horwitz B.A."/>
            <person name="Mukherjee P.K."/>
            <person name="Mukherjee M."/>
            <person name="Kredics L."/>
            <person name="Alcaraz L.D."/>
            <person name="Aerts A."/>
            <person name="Antal Z."/>
            <person name="Atanasova L."/>
            <person name="Cervantes-Badillo M.G."/>
            <person name="Challacombe J."/>
            <person name="Chertkov O."/>
            <person name="McCluskey K."/>
            <person name="Coulpier F."/>
            <person name="Deshpande N."/>
            <person name="von Doehren H."/>
            <person name="Ebbole D.J."/>
            <person name="Esquivel-Naranjo E.U."/>
            <person name="Fekete E."/>
            <person name="Flipphi M."/>
            <person name="Glaser F."/>
            <person name="Gomez-Rodriguez E.Y."/>
            <person name="Gruber S."/>
            <person name="Han C."/>
            <person name="Henrissat B."/>
            <person name="Hermosa R."/>
            <person name="Hernandez-Onate M."/>
            <person name="Karaffa L."/>
            <person name="Kosti I."/>
            <person name="Le Crom S."/>
            <person name="Lindquist E."/>
            <person name="Lucas S."/>
            <person name="Luebeck M."/>
            <person name="Luebeck P.S."/>
            <person name="Margeot A."/>
            <person name="Metz B."/>
            <person name="Misra M."/>
            <person name="Nevalainen H."/>
            <person name="Omann M."/>
            <person name="Packer N."/>
            <person name="Perrone G."/>
            <person name="Uresti-Rivera E.E."/>
            <person name="Salamov A."/>
            <person name="Schmoll M."/>
            <person name="Seiboth B."/>
            <person name="Shapiro H."/>
            <person name="Sukno S."/>
            <person name="Tamayo-Ramos J.A."/>
            <person name="Tisch D."/>
            <person name="Wiest A."/>
            <person name="Wilkinson H.H."/>
            <person name="Zhang M."/>
            <person name="Coutinho P.M."/>
            <person name="Kenerley C.M."/>
            <person name="Monte E."/>
            <person name="Baker S.E."/>
            <person name="Grigoriev I.V."/>
        </authorList>
    </citation>
    <scope>NUCLEOTIDE SEQUENCE [LARGE SCALE GENOMIC DNA]</scope>
    <source>
        <strain evidence="2">ATCC 20476 / IMI 206040</strain>
    </source>
</reference>
<dbReference type="Proteomes" id="UP000005426">
    <property type="component" value="Unassembled WGS sequence"/>
</dbReference>
<protein>
    <submittedName>
        <fullName evidence="1">Uncharacterized protein</fullName>
    </submittedName>
</protein>
<gene>
    <name evidence="1" type="ORF">TRIATDRAFT_276863</name>
</gene>
<proteinExistence type="predicted"/>
<name>G9P2I3_HYPAI</name>
<organism evidence="1 2">
    <name type="scientific">Hypocrea atroviridis (strain ATCC 20476 / IMI 206040)</name>
    <name type="common">Trichoderma atroviride</name>
    <dbReference type="NCBI Taxonomy" id="452589"/>
    <lineage>
        <taxon>Eukaryota</taxon>
        <taxon>Fungi</taxon>
        <taxon>Dikarya</taxon>
        <taxon>Ascomycota</taxon>
        <taxon>Pezizomycotina</taxon>
        <taxon>Sordariomycetes</taxon>
        <taxon>Hypocreomycetidae</taxon>
        <taxon>Hypocreales</taxon>
        <taxon>Hypocreaceae</taxon>
        <taxon>Trichoderma</taxon>
    </lineage>
</organism>
<dbReference type="AlphaFoldDB" id="G9P2I3"/>
<dbReference type="EMBL" id="ABDG02000026">
    <property type="protein sequence ID" value="EHK43501.1"/>
    <property type="molecule type" value="Genomic_DNA"/>
</dbReference>